<organism evidence="2 3">
    <name type="scientific">Chryseobacterium polytrichastri</name>
    <dbReference type="NCBI Taxonomy" id="1302687"/>
    <lineage>
        <taxon>Bacteria</taxon>
        <taxon>Pseudomonadati</taxon>
        <taxon>Bacteroidota</taxon>
        <taxon>Flavobacteriia</taxon>
        <taxon>Flavobacteriales</taxon>
        <taxon>Weeksellaceae</taxon>
        <taxon>Chryseobacterium group</taxon>
        <taxon>Chryseobacterium</taxon>
    </lineage>
</organism>
<keyword evidence="3" id="KW-1185">Reference proteome</keyword>
<gene>
    <name evidence="2" type="ORF">SAMN05444267_100576</name>
</gene>
<feature type="chain" id="PRO_5012364535" description="C1q domain-containing protein" evidence="1">
    <location>
        <begin position="22"/>
        <end position="271"/>
    </location>
</feature>
<evidence type="ECO:0000313" key="3">
    <source>
        <dbReference type="Proteomes" id="UP000184364"/>
    </source>
</evidence>
<proteinExistence type="predicted"/>
<evidence type="ECO:0000313" key="2">
    <source>
        <dbReference type="EMBL" id="SHK55580.1"/>
    </source>
</evidence>
<keyword evidence="1" id="KW-0732">Signal</keyword>
<dbReference type="OrthoDB" id="1268762at2"/>
<sequence length="271" mass="28058">MKKIKFYSLLALLSISTISYAQVGINTPNPQGVFNIDGAKDNSATGVPTAAQQANDVVVTSQGRLGIGTVAPANALHIKSAADPLKLEGVAAGNTTTDRLVVIDANGVIKSINTLGGLSIPNPAVFRLGTSQNDFLNGIPAGASQVVPMTLVKNTIPGLSYNASTSTITFPAGTYEMMFVYEGTHNAAGCTISSYFVDFPLNNSIQRIHSTASHIEGTLSNHGGSLAYATTIPAGQTWQIALGRGVSGNCTGKGMGLRDSSTQLLVFRVGD</sequence>
<accession>A0A1M6TF46</accession>
<protein>
    <recommendedName>
        <fullName evidence="4">C1q domain-containing protein</fullName>
    </recommendedName>
</protein>
<reference evidence="3" key="1">
    <citation type="submission" date="2016-11" db="EMBL/GenBank/DDBJ databases">
        <authorList>
            <person name="Varghese N."/>
            <person name="Submissions S."/>
        </authorList>
    </citation>
    <scope>NUCLEOTIDE SEQUENCE [LARGE SCALE GENOMIC DNA]</scope>
    <source>
        <strain evidence="3">DSM 26899</strain>
    </source>
</reference>
<evidence type="ECO:0000256" key="1">
    <source>
        <dbReference type="SAM" id="SignalP"/>
    </source>
</evidence>
<feature type="signal peptide" evidence="1">
    <location>
        <begin position="1"/>
        <end position="21"/>
    </location>
</feature>
<name>A0A1M6TF46_9FLAO</name>
<dbReference type="AlphaFoldDB" id="A0A1M6TF46"/>
<dbReference type="Proteomes" id="UP000184364">
    <property type="component" value="Unassembled WGS sequence"/>
</dbReference>
<evidence type="ECO:0008006" key="4">
    <source>
        <dbReference type="Google" id="ProtNLM"/>
    </source>
</evidence>
<dbReference type="RefSeq" id="WP_073291295.1">
    <property type="nucleotide sequence ID" value="NZ_FRAV01000005.1"/>
</dbReference>
<dbReference type="EMBL" id="FRAV01000005">
    <property type="protein sequence ID" value="SHK55580.1"/>
    <property type="molecule type" value="Genomic_DNA"/>
</dbReference>